<dbReference type="AlphaFoldDB" id="A0A060QF59"/>
<protein>
    <submittedName>
        <fullName evidence="1">Uncharacterized protein</fullName>
    </submittedName>
</protein>
<organism evidence="1 2">
    <name type="scientific">Asaia bogorensis</name>
    <dbReference type="NCBI Taxonomy" id="91915"/>
    <lineage>
        <taxon>Bacteria</taxon>
        <taxon>Pseudomonadati</taxon>
        <taxon>Pseudomonadota</taxon>
        <taxon>Alphaproteobacteria</taxon>
        <taxon>Acetobacterales</taxon>
        <taxon>Acetobacteraceae</taxon>
        <taxon>Asaia</taxon>
    </lineage>
</organism>
<dbReference type="EMBL" id="CBLX010000011">
    <property type="protein sequence ID" value="CDG39729.1"/>
    <property type="molecule type" value="Genomic_DNA"/>
</dbReference>
<sequence>MPEIREAILASKPALPPSLERPWRGWHDLQHDRAWLTDLVGAAIGKIRGVSRPGGISWQALARWCEANAVSEDDRPWIEDQIRAMDSVFMAYRNRRITEDIEQFMKG</sequence>
<comment type="caution">
    <text evidence="1">The sequence shown here is derived from an EMBL/GenBank/DDBJ whole genome shotgun (WGS) entry which is preliminary data.</text>
</comment>
<name>A0A060QF59_9PROT</name>
<dbReference type="RefSeq" id="WP_023979290.1">
    <property type="nucleotide sequence ID" value="NZ_CBLX010000011.1"/>
</dbReference>
<evidence type="ECO:0000313" key="1">
    <source>
        <dbReference type="EMBL" id="CDG39729.1"/>
    </source>
</evidence>
<reference evidence="1 2" key="2">
    <citation type="journal article" date="2014" name="PLoS ONE">
        <title>Evolution of mitochondria reconstructed from the energy metabolism of living bacteria.</title>
        <authorList>
            <person name="Degli Esposti M."/>
            <person name="Chouaia B."/>
            <person name="Comandatore F."/>
            <person name="Crotti E."/>
            <person name="Sassera D."/>
            <person name="Lievens P.M."/>
            <person name="Daffonchio D."/>
            <person name="Bandi C."/>
        </authorList>
    </citation>
    <scope>NUCLEOTIDE SEQUENCE [LARGE SCALE GENOMIC DNA]</scope>
    <source>
        <strain evidence="1 2">SF2.1</strain>
    </source>
</reference>
<evidence type="ECO:0000313" key="2">
    <source>
        <dbReference type="Proteomes" id="UP000027583"/>
    </source>
</evidence>
<gene>
    <name evidence="1" type="ORF">ASAP_1684</name>
</gene>
<dbReference type="Proteomes" id="UP000027583">
    <property type="component" value="Unassembled WGS sequence"/>
</dbReference>
<proteinExistence type="predicted"/>
<reference evidence="1 2" key="1">
    <citation type="journal article" date="2014" name="Genome Biol. Evol.">
        <title>Acetic acid bacteria genomes reveal functional traits for adaptation to life in insect guts.</title>
        <authorList>
            <person name="Chouaia B."/>
            <person name="Gaiarsa S."/>
            <person name="Crotti E."/>
            <person name="Comandatore F."/>
            <person name="Degli Esposti M."/>
            <person name="Ricci I."/>
            <person name="Alma A."/>
            <person name="Favia G."/>
            <person name="Bandi C."/>
            <person name="Daffonchio D."/>
        </authorList>
    </citation>
    <scope>NUCLEOTIDE SEQUENCE [LARGE SCALE GENOMIC DNA]</scope>
    <source>
        <strain evidence="1 2">SF2.1</strain>
    </source>
</reference>
<accession>A0A060QF59</accession>